<dbReference type="AlphaFoldDB" id="A0A1V9ACG5"/>
<organism evidence="6 7">
    <name type="scientific">Saccharomonospora piscinae</name>
    <dbReference type="NCBI Taxonomy" id="687388"/>
    <lineage>
        <taxon>Bacteria</taxon>
        <taxon>Bacillati</taxon>
        <taxon>Actinomycetota</taxon>
        <taxon>Actinomycetes</taxon>
        <taxon>Pseudonocardiales</taxon>
        <taxon>Pseudonocardiaceae</taxon>
        <taxon>Saccharomonospora</taxon>
    </lineage>
</organism>
<dbReference type="Proteomes" id="UP000192591">
    <property type="component" value="Unassembled WGS sequence"/>
</dbReference>
<dbReference type="PANTHER" id="PTHR43004">
    <property type="entry name" value="TRK SYSTEM POTASSIUM UPTAKE PROTEIN"/>
    <property type="match status" value="1"/>
</dbReference>
<dbReference type="Gene3D" id="3.50.50.60">
    <property type="entry name" value="FAD/NAD(P)-binding domain"/>
    <property type="match status" value="1"/>
</dbReference>
<dbReference type="Gene3D" id="3.40.30.120">
    <property type="match status" value="1"/>
</dbReference>
<gene>
    <name evidence="6" type="ORF">B1813_01680</name>
</gene>
<evidence type="ECO:0000256" key="3">
    <source>
        <dbReference type="ARBA" id="ARBA00022827"/>
    </source>
</evidence>
<evidence type="ECO:0000256" key="2">
    <source>
        <dbReference type="ARBA" id="ARBA00022630"/>
    </source>
</evidence>
<keyword evidence="6" id="KW-0503">Monooxygenase</keyword>
<feature type="region of interest" description="Disordered" evidence="4">
    <location>
        <begin position="401"/>
        <end position="421"/>
    </location>
</feature>
<dbReference type="Gene3D" id="3.30.70.2450">
    <property type="match status" value="1"/>
</dbReference>
<dbReference type="NCBIfam" id="NF006002">
    <property type="entry name" value="PRK08132.1"/>
    <property type="match status" value="1"/>
</dbReference>
<dbReference type="EMBL" id="MWIH01000002">
    <property type="protein sequence ID" value="OQO94819.1"/>
    <property type="molecule type" value="Genomic_DNA"/>
</dbReference>
<evidence type="ECO:0000313" key="6">
    <source>
        <dbReference type="EMBL" id="OQO94819.1"/>
    </source>
</evidence>
<reference evidence="6 7" key="1">
    <citation type="submission" date="2017-02" db="EMBL/GenBank/DDBJ databases">
        <title>Draft genome of Saccharomonospora sp. 154.</title>
        <authorList>
            <person name="Alonso-Carmona G.S."/>
            <person name="De La Haba R."/>
            <person name="Vera-Gargallo B."/>
            <person name="Sandoval-Trujillo A.H."/>
            <person name="Ramirez-Duran N."/>
            <person name="Ventosa A."/>
        </authorList>
    </citation>
    <scope>NUCLEOTIDE SEQUENCE [LARGE SCALE GENOMIC DNA]</scope>
    <source>
        <strain evidence="6 7">LRS4.154</strain>
    </source>
</reference>
<evidence type="ECO:0000313" key="7">
    <source>
        <dbReference type="Proteomes" id="UP000192591"/>
    </source>
</evidence>
<feature type="domain" description="FAD-binding" evidence="5">
    <location>
        <begin position="8"/>
        <end position="344"/>
    </location>
</feature>
<comment type="cofactor">
    <cofactor evidence="1">
        <name>FAD</name>
        <dbReference type="ChEBI" id="CHEBI:57692"/>
    </cofactor>
</comment>
<dbReference type="InterPro" id="IPR050641">
    <property type="entry name" value="RIFMO-like"/>
</dbReference>
<keyword evidence="3" id="KW-0274">FAD</keyword>
<dbReference type="GO" id="GO:0016709">
    <property type="term" value="F:oxidoreductase activity, acting on paired donors, with incorporation or reduction of molecular oxygen, NAD(P)H as one donor, and incorporation of one atom of oxygen"/>
    <property type="evidence" value="ECO:0007669"/>
    <property type="project" value="UniProtKB-ARBA"/>
</dbReference>
<protein>
    <submittedName>
        <fullName evidence="6">Pentachlorophenol monooxygenase</fullName>
    </submittedName>
</protein>
<evidence type="ECO:0000256" key="1">
    <source>
        <dbReference type="ARBA" id="ARBA00001974"/>
    </source>
</evidence>
<accession>A0A1V9ACG5</accession>
<keyword evidence="2" id="KW-0285">Flavoprotein</keyword>
<dbReference type="RefSeq" id="WP_081190247.1">
    <property type="nucleotide sequence ID" value="NZ_MWIH01000002.1"/>
</dbReference>
<dbReference type="PANTHER" id="PTHR43004:SF19">
    <property type="entry name" value="BINDING MONOOXYGENASE, PUTATIVE (JCVI)-RELATED"/>
    <property type="match status" value="1"/>
</dbReference>
<comment type="caution">
    <text evidence="6">The sequence shown here is derived from an EMBL/GenBank/DDBJ whole genome shotgun (WGS) entry which is preliminary data.</text>
</comment>
<dbReference type="InterPro" id="IPR036188">
    <property type="entry name" value="FAD/NAD-bd_sf"/>
</dbReference>
<keyword evidence="7" id="KW-1185">Reference proteome</keyword>
<sequence>MTVRDRGVAVIGNGPVGQTTALLLARRGVPVVLLDGRPERDPTGSKAICQQRDVLDVWEAVGAGHRIAEEGVTWTTARTFHRDRELFSLTLEDAGSPAFPPFVNISQARVEEVLDERIAAEPLITVRWGHRVVDVDQSDDAVVLTTATGARVVADYAVACTGARCDALRQVLGVRFDGHSFDDRFLICDIWADLPDWATERRFYFDPEWNPGRQVLIHPCPGSTFRIDWQVPADYDLAEEERSGVLDARVRAIVGAGTDYEIRWKSVYRFHARVADRFRVGRVLLAGDAAHLMSPFGARGLNSGVADAENAAWKLAYVLRGWAPPSLLDTYHDERHAAAVENLDVTTATMNFLVPHDDRGHARRLAVLEGAATDPALRARVDSGRFAEPFWYVTSPLTTPDDSRPFAGRPPKGRVPAPAPGVLVPDVPVTAPGATRLRQLAREGCCVLAGPGVDAHGALPRVPAGPVRAVSLPEIDPEGRVAAALGVRPGELWVLRPDAYVAGIVTDPAELPTVLRRAVGDAAPRRDQMMGRPSTAG</sequence>
<name>A0A1V9ACG5_SACPI</name>
<dbReference type="InterPro" id="IPR002938">
    <property type="entry name" value="FAD-bd"/>
</dbReference>
<dbReference type="Pfam" id="PF01494">
    <property type="entry name" value="FAD_binding_3"/>
    <property type="match status" value="1"/>
</dbReference>
<dbReference type="GO" id="GO:0071949">
    <property type="term" value="F:FAD binding"/>
    <property type="evidence" value="ECO:0007669"/>
    <property type="project" value="InterPro"/>
</dbReference>
<dbReference type="PRINTS" id="PR00420">
    <property type="entry name" value="RNGMNOXGNASE"/>
</dbReference>
<dbReference type="STRING" id="1962155.B1813_01680"/>
<keyword evidence="6" id="KW-0560">Oxidoreductase</keyword>
<dbReference type="SUPFAM" id="SSF51905">
    <property type="entry name" value="FAD/NAD(P)-binding domain"/>
    <property type="match status" value="1"/>
</dbReference>
<evidence type="ECO:0000259" key="5">
    <source>
        <dbReference type="Pfam" id="PF01494"/>
    </source>
</evidence>
<evidence type="ECO:0000256" key="4">
    <source>
        <dbReference type="SAM" id="MobiDB-lite"/>
    </source>
</evidence>
<proteinExistence type="predicted"/>